<gene>
    <name evidence="1" type="ORF">COU17_02890</name>
</gene>
<organism evidence="1 2">
    <name type="scientific">Candidatus Kaiserbacteria bacterium CG10_big_fil_rev_8_21_14_0_10_49_17</name>
    <dbReference type="NCBI Taxonomy" id="1974609"/>
    <lineage>
        <taxon>Bacteria</taxon>
        <taxon>Candidatus Kaiseribacteriota</taxon>
    </lineage>
</organism>
<dbReference type="Proteomes" id="UP000228809">
    <property type="component" value="Unassembled WGS sequence"/>
</dbReference>
<sequence>MKWRVNKKTRTVLFVVVAALGVLGLVSLLTGKDVCLTPSSTDRQQCWEREVIHTVEKEGVAKAFQLLSYLYERDPLFAKDCHAYAHLIGEGSYSRFFNGTLGELTPEVGYCGYGFFHGFMETLLFSTGNISEAQKFCAEVDAKIAGRVASSGSTACYHGIGHGVTDGTDPRLWGDADTMVAPGLLLCEKVSESDFQEYLCATGVFNAIEILSTDERYGLAEIQEHPYALCHRQPKKYREACYTNMIPAVLRLVEDDFLDAARYVLKEMGEYGKEKTIDGYSTEEMVILGFGSEFIRVYLGDPQYAEKGLSWCRSLNSAVHGACIEGLSVGHIKYGSPEHSYDSLRSFCSLDSMRAGERDACYKHVLLRLRNWYEVKRAGELCRQAPSPYREKYCTWYESDNE</sequence>
<evidence type="ECO:0000313" key="1">
    <source>
        <dbReference type="EMBL" id="PIT90973.1"/>
    </source>
</evidence>
<evidence type="ECO:0000313" key="2">
    <source>
        <dbReference type="Proteomes" id="UP000228809"/>
    </source>
</evidence>
<proteinExistence type="predicted"/>
<accession>A0A2M6WDX9</accession>
<name>A0A2M6WDX9_9BACT</name>
<protein>
    <submittedName>
        <fullName evidence="1">Uncharacterized protein</fullName>
    </submittedName>
</protein>
<comment type="caution">
    <text evidence="1">The sequence shown here is derived from an EMBL/GenBank/DDBJ whole genome shotgun (WGS) entry which is preliminary data.</text>
</comment>
<dbReference type="EMBL" id="PFBJ01000017">
    <property type="protein sequence ID" value="PIT90973.1"/>
    <property type="molecule type" value="Genomic_DNA"/>
</dbReference>
<reference evidence="2" key="1">
    <citation type="submission" date="2017-09" db="EMBL/GenBank/DDBJ databases">
        <title>Depth-based differentiation of microbial function through sediment-hosted aquifers and enrichment of novel symbionts in the deep terrestrial subsurface.</title>
        <authorList>
            <person name="Probst A.J."/>
            <person name="Ladd B."/>
            <person name="Jarett J.K."/>
            <person name="Geller-Mcgrath D.E."/>
            <person name="Sieber C.M.K."/>
            <person name="Emerson J.B."/>
            <person name="Anantharaman K."/>
            <person name="Thomas B.C."/>
            <person name="Malmstrom R."/>
            <person name="Stieglmeier M."/>
            <person name="Klingl A."/>
            <person name="Woyke T."/>
            <person name="Ryan C.M."/>
            <person name="Banfield J.F."/>
        </authorList>
    </citation>
    <scope>NUCLEOTIDE SEQUENCE [LARGE SCALE GENOMIC DNA]</scope>
</reference>
<dbReference type="AlphaFoldDB" id="A0A2M6WDX9"/>